<keyword evidence="10" id="KW-1185">Reference proteome</keyword>
<dbReference type="PANTHER" id="PTHR46696">
    <property type="entry name" value="P450, PUTATIVE (EUROFUNG)-RELATED"/>
    <property type="match status" value="1"/>
</dbReference>
<dbReference type="EMBL" id="CP006850">
    <property type="protein sequence ID" value="AHH15571.1"/>
    <property type="molecule type" value="Genomic_DNA"/>
</dbReference>
<dbReference type="FunFam" id="1.10.630.10:FF:000018">
    <property type="entry name" value="Cytochrome P450 monooxygenase"/>
    <property type="match status" value="1"/>
</dbReference>
<protein>
    <submittedName>
        <fullName evidence="9">Cytochrome P450</fullName>
    </submittedName>
</protein>
<comment type="cofactor">
    <cofactor evidence="1">
        <name>heme</name>
        <dbReference type="ChEBI" id="CHEBI:30413"/>
    </cofactor>
</comment>
<name>W5TEA3_9NOCA</name>
<keyword evidence="5 8" id="KW-0560">Oxidoreductase</keyword>
<dbReference type="SUPFAM" id="SSF48264">
    <property type="entry name" value="Cytochrome P450"/>
    <property type="match status" value="1"/>
</dbReference>
<organism evidence="9 10">
    <name type="scientific">Nocardia nova SH22a</name>
    <dbReference type="NCBI Taxonomy" id="1415166"/>
    <lineage>
        <taxon>Bacteria</taxon>
        <taxon>Bacillati</taxon>
        <taxon>Actinomycetota</taxon>
        <taxon>Actinomycetes</taxon>
        <taxon>Mycobacteriales</taxon>
        <taxon>Nocardiaceae</taxon>
        <taxon>Nocardia</taxon>
    </lineage>
</organism>
<dbReference type="InterPro" id="IPR001128">
    <property type="entry name" value="Cyt_P450"/>
</dbReference>
<dbReference type="Pfam" id="PF00067">
    <property type="entry name" value="p450"/>
    <property type="match status" value="2"/>
</dbReference>
<dbReference type="STRING" id="1415166.NONO_c07630"/>
<sequence>MTFRTCLPGVRDLGTLDEVSGYIRPAPWGVFAGMGSRENVMAESDTVEELEVVGSDFHDNPHRYYDRWRAQGPVRHLRSVHPYGVPCWVVIGYAEARAALTDPRLLKDARSAAELFRRNGNRSMLATDMQALNTHMLNTDPPGHTRLRKFVNKSFTARRVAALRPRIEEITAELLDAMAGHDEADLLRDFANPLPVTVICELLGVPYGDRGDFQGWTKILIGGAGGLDDRDRASTEMAAYLTKLLADKRDHPGDDLLSGLATESDAGDRLTDEELIAMSFLLLVAGHETTVNLIGNGTYALLRDRAQFDALRADPEGVPAAVEEFLRFCGPVGWATLRFTGEPVTIGETTIPAGEVVYVALTAVDRDPDRYREPGELDINRNIAGHMAFGHGIHFCVGAPLARMEATVAFTALLDRFPKLALAPDFTPNWQPSLLIRGMTELPVRPHG</sequence>
<dbReference type="AlphaFoldDB" id="W5TEA3"/>
<gene>
    <name evidence="9" type="ORF">NONO_c07630</name>
</gene>
<dbReference type="PRINTS" id="PR00359">
    <property type="entry name" value="BP450"/>
</dbReference>
<dbReference type="InterPro" id="IPR036396">
    <property type="entry name" value="Cyt_P450_sf"/>
</dbReference>
<dbReference type="GO" id="GO:0016705">
    <property type="term" value="F:oxidoreductase activity, acting on paired donors, with incorporation or reduction of molecular oxygen"/>
    <property type="evidence" value="ECO:0007669"/>
    <property type="project" value="InterPro"/>
</dbReference>
<evidence type="ECO:0000313" key="10">
    <source>
        <dbReference type="Proteomes" id="UP000019150"/>
    </source>
</evidence>
<comment type="similarity">
    <text evidence="2 8">Belongs to the cytochrome P450 family.</text>
</comment>
<dbReference type="PANTHER" id="PTHR46696:SF1">
    <property type="entry name" value="CYTOCHROME P450 YJIB-RELATED"/>
    <property type="match status" value="1"/>
</dbReference>
<evidence type="ECO:0000313" key="9">
    <source>
        <dbReference type="EMBL" id="AHH15571.1"/>
    </source>
</evidence>
<proteinExistence type="inferred from homology"/>
<dbReference type="eggNOG" id="COG2124">
    <property type="taxonomic scope" value="Bacteria"/>
</dbReference>
<dbReference type="InterPro" id="IPR002397">
    <property type="entry name" value="Cyt_P450_B"/>
</dbReference>
<evidence type="ECO:0000256" key="7">
    <source>
        <dbReference type="ARBA" id="ARBA00023033"/>
    </source>
</evidence>
<keyword evidence="7 8" id="KW-0503">Monooxygenase</keyword>
<dbReference type="InterPro" id="IPR017972">
    <property type="entry name" value="Cyt_P450_CS"/>
</dbReference>
<evidence type="ECO:0000256" key="6">
    <source>
        <dbReference type="ARBA" id="ARBA00023004"/>
    </source>
</evidence>
<evidence type="ECO:0000256" key="5">
    <source>
        <dbReference type="ARBA" id="ARBA00023002"/>
    </source>
</evidence>
<dbReference type="PATRIC" id="fig|1415166.3.peg.773"/>
<accession>W5TEA3</accession>
<dbReference type="Gene3D" id="1.10.630.10">
    <property type="entry name" value="Cytochrome P450"/>
    <property type="match status" value="1"/>
</dbReference>
<evidence type="ECO:0000256" key="4">
    <source>
        <dbReference type="ARBA" id="ARBA00022723"/>
    </source>
</evidence>
<keyword evidence="3 8" id="KW-0349">Heme</keyword>
<dbReference type="GO" id="GO:0004497">
    <property type="term" value="F:monooxygenase activity"/>
    <property type="evidence" value="ECO:0007669"/>
    <property type="project" value="UniProtKB-KW"/>
</dbReference>
<keyword evidence="6 8" id="KW-0408">Iron</keyword>
<evidence type="ECO:0000256" key="2">
    <source>
        <dbReference type="ARBA" id="ARBA00010617"/>
    </source>
</evidence>
<evidence type="ECO:0000256" key="1">
    <source>
        <dbReference type="ARBA" id="ARBA00001971"/>
    </source>
</evidence>
<reference evidence="9 10" key="1">
    <citation type="journal article" date="2014" name="Appl. Environ. Microbiol.">
        <title>Insights into the Microbial Degradation of Rubber and Gutta-Percha by Analysis of the Complete Genome of Nocardia nova SH22a.</title>
        <authorList>
            <person name="Luo Q."/>
            <person name="Hiessl S."/>
            <person name="Poehlein A."/>
            <person name="Daniel R."/>
            <person name="Steinbuchel A."/>
        </authorList>
    </citation>
    <scope>NUCLEOTIDE SEQUENCE [LARGE SCALE GENOMIC DNA]</scope>
    <source>
        <strain evidence="9">SH22a</strain>
    </source>
</reference>
<dbReference type="PROSITE" id="PS00086">
    <property type="entry name" value="CYTOCHROME_P450"/>
    <property type="match status" value="1"/>
</dbReference>
<dbReference type="KEGG" id="nno:NONO_c07630"/>
<dbReference type="CDD" id="cd11029">
    <property type="entry name" value="CYP107-like"/>
    <property type="match status" value="1"/>
</dbReference>
<dbReference type="HOGENOM" id="CLU_033716_1_0_11"/>
<dbReference type="GO" id="GO:0005506">
    <property type="term" value="F:iron ion binding"/>
    <property type="evidence" value="ECO:0007669"/>
    <property type="project" value="InterPro"/>
</dbReference>
<evidence type="ECO:0000256" key="3">
    <source>
        <dbReference type="ARBA" id="ARBA00022617"/>
    </source>
</evidence>
<keyword evidence="4 8" id="KW-0479">Metal-binding</keyword>
<evidence type="ECO:0000256" key="8">
    <source>
        <dbReference type="RuleBase" id="RU000461"/>
    </source>
</evidence>
<dbReference type="Proteomes" id="UP000019150">
    <property type="component" value="Chromosome"/>
</dbReference>
<dbReference type="GO" id="GO:0020037">
    <property type="term" value="F:heme binding"/>
    <property type="evidence" value="ECO:0007669"/>
    <property type="project" value="InterPro"/>
</dbReference>